<organism evidence="2 3">
    <name type="scientific">Cucumis sativus</name>
    <name type="common">Cucumber</name>
    <dbReference type="NCBI Taxonomy" id="3659"/>
    <lineage>
        <taxon>Eukaryota</taxon>
        <taxon>Viridiplantae</taxon>
        <taxon>Streptophyta</taxon>
        <taxon>Embryophyta</taxon>
        <taxon>Tracheophyta</taxon>
        <taxon>Spermatophyta</taxon>
        <taxon>Magnoliopsida</taxon>
        <taxon>eudicotyledons</taxon>
        <taxon>Gunneridae</taxon>
        <taxon>Pentapetalae</taxon>
        <taxon>rosids</taxon>
        <taxon>fabids</taxon>
        <taxon>Cucurbitales</taxon>
        <taxon>Cucurbitaceae</taxon>
        <taxon>Benincaseae</taxon>
        <taxon>Cucumis</taxon>
    </lineage>
</organism>
<dbReference type="EMBL" id="CM002923">
    <property type="protein sequence ID" value="KGN62996.1"/>
    <property type="molecule type" value="Genomic_DNA"/>
</dbReference>
<keyword evidence="1" id="KW-0812">Transmembrane</keyword>
<evidence type="ECO:0000313" key="2">
    <source>
        <dbReference type="EMBL" id="KGN62996.1"/>
    </source>
</evidence>
<reference evidence="2 3" key="3">
    <citation type="journal article" date="2010" name="BMC Genomics">
        <title>Transcriptome sequencing and comparative analysis of cucumber flowers with different sex types.</title>
        <authorList>
            <person name="Guo S."/>
            <person name="Zheng Y."/>
            <person name="Joung J.G."/>
            <person name="Liu S."/>
            <person name="Zhang Z."/>
            <person name="Crasta O.R."/>
            <person name="Sobral B.W."/>
            <person name="Xu Y."/>
            <person name="Huang S."/>
            <person name="Fei Z."/>
        </authorList>
    </citation>
    <scope>NUCLEOTIDE SEQUENCE [LARGE SCALE GENOMIC DNA]</scope>
    <source>
        <strain evidence="3">cv. 9930</strain>
    </source>
</reference>
<dbReference type="Gramene" id="KGN62996">
    <property type="protein sequence ID" value="KGN62996"/>
    <property type="gene ID" value="Csa_2G382690"/>
</dbReference>
<proteinExistence type="predicted"/>
<evidence type="ECO:0000313" key="3">
    <source>
        <dbReference type="Proteomes" id="UP000029981"/>
    </source>
</evidence>
<evidence type="ECO:0000256" key="1">
    <source>
        <dbReference type="SAM" id="Phobius"/>
    </source>
</evidence>
<reference evidence="2 3" key="4">
    <citation type="journal article" date="2011" name="BMC Genomics">
        <title>RNA-Seq improves annotation of protein-coding genes in the cucumber genome.</title>
        <authorList>
            <person name="Li Z."/>
            <person name="Zhang Z."/>
            <person name="Yan P."/>
            <person name="Huang S."/>
            <person name="Fei Z."/>
            <person name="Lin K."/>
        </authorList>
    </citation>
    <scope>NUCLEOTIDE SEQUENCE [LARGE SCALE GENOMIC DNA]</scope>
    <source>
        <strain evidence="3">cv. 9930</strain>
    </source>
</reference>
<keyword evidence="1" id="KW-1133">Transmembrane helix</keyword>
<feature type="transmembrane region" description="Helical" evidence="1">
    <location>
        <begin position="24"/>
        <end position="44"/>
    </location>
</feature>
<accession>A0A0A0LSP0</accession>
<name>A0A0A0LSP0_CUCSA</name>
<reference evidence="2 3" key="1">
    <citation type="journal article" date="2009" name="Nat. Genet.">
        <title>The genome of the cucumber, Cucumis sativus L.</title>
        <authorList>
            <person name="Huang S."/>
            <person name="Li R."/>
            <person name="Zhang Z."/>
            <person name="Li L."/>
            <person name="Gu X."/>
            <person name="Fan W."/>
            <person name="Lucas W.J."/>
            <person name="Wang X."/>
            <person name="Xie B."/>
            <person name="Ni P."/>
            <person name="Ren Y."/>
            <person name="Zhu H."/>
            <person name="Li J."/>
            <person name="Lin K."/>
            <person name="Jin W."/>
            <person name="Fei Z."/>
            <person name="Li G."/>
            <person name="Staub J."/>
            <person name="Kilian A."/>
            <person name="van der Vossen E.A."/>
            <person name="Wu Y."/>
            <person name="Guo J."/>
            <person name="He J."/>
            <person name="Jia Z."/>
            <person name="Ren Y."/>
            <person name="Tian G."/>
            <person name="Lu Y."/>
            <person name="Ruan J."/>
            <person name="Qian W."/>
            <person name="Wang M."/>
            <person name="Huang Q."/>
            <person name="Li B."/>
            <person name="Xuan Z."/>
            <person name="Cao J."/>
            <person name="Asan"/>
            <person name="Wu Z."/>
            <person name="Zhang J."/>
            <person name="Cai Q."/>
            <person name="Bai Y."/>
            <person name="Zhao B."/>
            <person name="Han Y."/>
            <person name="Li Y."/>
            <person name="Li X."/>
            <person name="Wang S."/>
            <person name="Shi Q."/>
            <person name="Liu S."/>
            <person name="Cho W.K."/>
            <person name="Kim J.Y."/>
            <person name="Xu Y."/>
            <person name="Heller-Uszynska K."/>
            <person name="Miao H."/>
            <person name="Cheng Z."/>
            <person name="Zhang S."/>
            <person name="Wu J."/>
            <person name="Yang Y."/>
            <person name="Kang H."/>
            <person name="Li M."/>
            <person name="Liang H."/>
            <person name="Ren X."/>
            <person name="Shi Z."/>
            <person name="Wen M."/>
            <person name="Jian M."/>
            <person name="Yang H."/>
            <person name="Zhang G."/>
            <person name="Yang Z."/>
            <person name="Chen R."/>
            <person name="Liu S."/>
            <person name="Li J."/>
            <person name="Ma L."/>
            <person name="Liu H."/>
            <person name="Zhou Y."/>
            <person name="Zhao J."/>
            <person name="Fang X."/>
            <person name="Li G."/>
            <person name="Fang L."/>
            <person name="Li Y."/>
            <person name="Liu D."/>
            <person name="Zheng H."/>
            <person name="Zhang Y."/>
            <person name="Qin N."/>
            <person name="Li Z."/>
            <person name="Yang G."/>
            <person name="Yang S."/>
            <person name="Bolund L."/>
            <person name="Kristiansen K."/>
            <person name="Zheng H."/>
            <person name="Li S."/>
            <person name="Zhang X."/>
            <person name="Yang H."/>
            <person name="Wang J."/>
            <person name="Sun R."/>
            <person name="Zhang B."/>
            <person name="Jiang S."/>
            <person name="Wang J."/>
            <person name="Du Y."/>
            <person name="Li S."/>
        </authorList>
    </citation>
    <scope>NUCLEOTIDE SEQUENCE [LARGE SCALE GENOMIC DNA]</scope>
    <source>
        <strain evidence="3">cv. 9930</strain>
    </source>
</reference>
<sequence length="61" mass="6820">MGVNDEASRKTTGWVLSRKRNLPFSNTTIAIAGTLLLGIGYMVYVNKSKNNNDNIHRQPSR</sequence>
<dbReference type="Proteomes" id="UP000029981">
    <property type="component" value="Chromosome 2"/>
</dbReference>
<keyword evidence="3" id="KW-1185">Reference proteome</keyword>
<reference evidence="2 3" key="2">
    <citation type="journal article" date="2009" name="PLoS ONE">
        <title>An integrated genetic and cytogenetic map of the cucumber genome.</title>
        <authorList>
            <person name="Ren Y."/>
            <person name="Zhang Z."/>
            <person name="Liu J."/>
            <person name="Staub J.E."/>
            <person name="Han Y."/>
            <person name="Cheng Z."/>
            <person name="Li X."/>
            <person name="Lu J."/>
            <person name="Miao H."/>
            <person name="Kang H."/>
            <person name="Xie B."/>
            <person name="Gu X."/>
            <person name="Wang X."/>
            <person name="Du Y."/>
            <person name="Jin W."/>
            <person name="Huang S."/>
        </authorList>
    </citation>
    <scope>NUCLEOTIDE SEQUENCE [LARGE SCALE GENOMIC DNA]</scope>
    <source>
        <strain evidence="3">cv. 9930</strain>
    </source>
</reference>
<gene>
    <name evidence="2" type="ORF">Csa_2G382690</name>
</gene>
<dbReference type="AlphaFoldDB" id="A0A0A0LSP0"/>
<protein>
    <submittedName>
        <fullName evidence="2">Uncharacterized protein</fullName>
    </submittedName>
</protein>
<keyword evidence="1" id="KW-0472">Membrane</keyword>